<comment type="subcellular location">
    <subcellularLocation>
        <location evidence="2">Membrane</location>
        <topology evidence="2">Multi-pass membrane protein</topology>
    </subcellularLocation>
    <subcellularLocation>
        <location evidence="1 9">Nucleus</location>
    </subcellularLocation>
</comment>
<protein>
    <recommendedName>
        <fullName evidence="11">HTH psq-type domain-containing protein</fullName>
    </recommendedName>
</protein>
<reference evidence="12" key="2">
    <citation type="submission" date="2021-09" db="EMBL/GenBank/DDBJ databases">
        <authorList>
            <person name="Jia N."/>
            <person name="Wang J."/>
            <person name="Shi W."/>
            <person name="Du L."/>
            <person name="Sun Y."/>
            <person name="Zhan W."/>
            <person name="Jiang J."/>
            <person name="Wang Q."/>
            <person name="Zhang B."/>
            <person name="Ji P."/>
            <person name="Sakyi L.B."/>
            <person name="Cui X."/>
            <person name="Yuan T."/>
            <person name="Jiang B."/>
            <person name="Yang W."/>
            <person name="Lam T.T.-Y."/>
            <person name="Chang Q."/>
            <person name="Ding S."/>
            <person name="Wang X."/>
            <person name="Zhu J."/>
            <person name="Ruan X."/>
            <person name="Zhao L."/>
            <person name="Wei J."/>
            <person name="Que T."/>
            <person name="Du C."/>
            <person name="Cheng J."/>
            <person name="Dai P."/>
            <person name="Han X."/>
            <person name="Huang E."/>
            <person name="Gao Y."/>
            <person name="Liu J."/>
            <person name="Shao H."/>
            <person name="Ye R."/>
            <person name="Li L."/>
            <person name="Wei W."/>
            <person name="Wang X."/>
            <person name="Wang C."/>
            <person name="Huo Q."/>
            <person name="Li W."/>
            <person name="Guo W."/>
            <person name="Chen H."/>
            <person name="Chen S."/>
            <person name="Zhou L."/>
            <person name="Zhou L."/>
            <person name="Ni X."/>
            <person name="Tian J."/>
            <person name="Zhou Y."/>
            <person name="Sheng Y."/>
            <person name="Liu T."/>
            <person name="Pan Y."/>
            <person name="Xia L."/>
            <person name="Li J."/>
            <person name="Zhao F."/>
            <person name="Cao W."/>
        </authorList>
    </citation>
    <scope>NUCLEOTIDE SEQUENCE</scope>
    <source>
        <strain evidence="12">Rsan-2018</strain>
        <tissue evidence="12">Larvae</tissue>
    </source>
</reference>
<accession>A0A9D4QH52</accession>
<keyword evidence="9" id="KW-0238">DNA-binding</keyword>
<evidence type="ECO:0000313" key="12">
    <source>
        <dbReference type="EMBL" id="KAH7982408.1"/>
    </source>
</evidence>
<dbReference type="SUPFAM" id="SSF46689">
    <property type="entry name" value="Homeodomain-like"/>
    <property type="match status" value="1"/>
</dbReference>
<dbReference type="GO" id="GO:0003677">
    <property type="term" value="F:DNA binding"/>
    <property type="evidence" value="ECO:0007669"/>
    <property type="project" value="UniProtKB-UniRule"/>
</dbReference>
<dbReference type="PROSITE" id="PS50960">
    <property type="entry name" value="HTH_PSQ"/>
    <property type="match status" value="1"/>
</dbReference>
<evidence type="ECO:0000256" key="7">
    <source>
        <dbReference type="ARBA" id="ARBA00023136"/>
    </source>
</evidence>
<keyword evidence="9" id="KW-0539">Nucleus</keyword>
<evidence type="ECO:0000256" key="9">
    <source>
        <dbReference type="PROSITE-ProRule" id="PRU00320"/>
    </source>
</evidence>
<feature type="transmembrane region" description="Helical" evidence="10">
    <location>
        <begin position="319"/>
        <end position="336"/>
    </location>
</feature>
<dbReference type="VEuPathDB" id="VectorBase:RSAN_041317"/>
<evidence type="ECO:0000256" key="3">
    <source>
        <dbReference type="ARBA" id="ARBA00010666"/>
    </source>
</evidence>
<organism evidence="12 13">
    <name type="scientific">Rhipicephalus sanguineus</name>
    <name type="common">Brown dog tick</name>
    <name type="synonym">Ixodes sanguineus</name>
    <dbReference type="NCBI Taxonomy" id="34632"/>
    <lineage>
        <taxon>Eukaryota</taxon>
        <taxon>Metazoa</taxon>
        <taxon>Ecdysozoa</taxon>
        <taxon>Arthropoda</taxon>
        <taxon>Chelicerata</taxon>
        <taxon>Arachnida</taxon>
        <taxon>Acari</taxon>
        <taxon>Parasitiformes</taxon>
        <taxon>Ixodida</taxon>
        <taxon>Ixodoidea</taxon>
        <taxon>Ixodidae</taxon>
        <taxon>Rhipicephalinae</taxon>
        <taxon>Rhipicephalus</taxon>
        <taxon>Rhipicephalus</taxon>
    </lineage>
</organism>
<dbReference type="InterPro" id="IPR009057">
    <property type="entry name" value="Homeodomain-like_sf"/>
</dbReference>
<dbReference type="GO" id="GO:0005975">
    <property type="term" value="P:carbohydrate metabolic process"/>
    <property type="evidence" value="ECO:0007669"/>
    <property type="project" value="UniProtKB-ARBA"/>
</dbReference>
<dbReference type="GO" id="GO:0016740">
    <property type="term" value="F:transferase activity"/>
    <property type="evidence" value="ECO:0007669"/>
    <property type="project" value="UniProtKB-KW"/>
</dbReference>
<feature type="domain" description="HTH psq-type" evidence="11">
    <location>
        <begin position="1"/>
        <end position="54"/>
    </location>
</feature>
<evidence type="ECO:0000256" key="10">
    <source>
        <dbReference type="SAM" id="Phobius"/>
    </source>
</evidence>
<keyword evidence="6 10" id="KW-1133">Transmembrane helix</keyword>
<dbReference type="AlphaFoldDB" id="A0A9D4QH52"/>
<dbReference type="InterPro" id="IPR012419">
    <property type="entry name" value="Cas1_AcylTrans_dom"/>
</dbReference>
<feature type="DNA-binding region" description="H-T-H motif" evidence="9">
    <location>
        <begin position="30"/>
        <end position="50"/>
    </location>
</feature>
<dbReference type="Pfam" id="PF07779">
    <property type="entry name" value="Cas1_AcylT"/>
    <property type="match status" value="1"/>
</dbReference>
<dbReference type="GO" id="GO:0005794">
    <property type="term" value="C:Golgi apparatus"/>
    <property type="evidence" value="ECO:0007669"/>
    <property type="project" value="UniProtKB-ARBA"/>
</dbReference>
<evidence type="ECO:0000256" key="6">
    <source>
        <dbReference type="ARBA" id="ARBA00022989"/>
    </source>
</evidence>
<dbReference type="Proteomes" id="UP000821837">
    <property type="component" value="Chromosome 1"/>
</dbReference>
<feature type="transmembrane region" description="Helical" evidence="10">
    <location>
        <begin position="342"/>
        <end position="362"/>
    </location>
</feature>
<dbReference type="EMBL" id="JABSTV010001245">
    <property type="protein sequence ID" value="KAH7982408.1"/>
    <property type="molecule type" value="Genomic_DNA"/>
</dbReference>
<keyword evidence="4" id="KW-0808">Transferase</keyword>
<gene>
    <name evidence="12" type="ORF">HPB52_004417</name>
</gene>
<keyword evidence="7 10" id="KW-0472">Membrane</keyword>
<keyword evidence="5 10" id="KW-0812">Transmembrane</keyword>
<keyword evidence="8" id="KW-0325">Glycoprotein</keyword>
<dbReference type="Gene3D" id="1.10.10.60">
    <property type="entry name" value="Homeodomain-like"/>
    <property type="match status" value="1"/>
</dbReference>
<dbReference type="PANTHER" id="PTHR13533:SF1">
    <property type="entry name" value="N-ACETYLNEURAMINATE 9-O-ACETYLTRANSFERASE"/>
    <property type="match status" value="1"/>
</dbReference>
<keyword evidence="13" id="KW-1185">Reference proteome</keyword>
<dbReference type="GO" id="GO:0016020">
    <property type="term" value="C:membrane"/>
    <property type="evidence" value="ECO:0007669"/>
    <property type="project" value="UniProtKB-SubCell"/>
</dbReference>
<reference evidence="12" key="1">
    <citation type="journal article" date="2020" name="Cell">
        <title>Large-Scale Comparative Analyses of Tick Genomes Elucidate Their Genetic Diversity and Vector Capacities.</title>
        <authorList>
            <consortium name="Tick Genome and Microbiome Consortium (TIGMIC)"/>
            <person name="Jia N."/>
            <person name="Wang J."/>
            <person name="Shi W."/>
            <person name="Du L."/>
            <person name="Sun Y."/>
            <person name="Zhan W."/>
            <person name="Jiang J.F."/>
            <person name="Wang Q."/>
            <person name="Zhang B."/>
            <person name="Ji P."/>
            <person name="Bell-Sakyi L."/>
            <person name="Cui X.M."/>
            <person name="Yuan T.T."/>
            <person name="Jiang B.G."/>
            <person name="Yang W.F."/>
            <person name="Lam T.T."/>
            <person name="Chang Q.C."/>
            <person name="Ding S.J."/>
            <person name="Wang X.J."/>
            <person name="Zhu J.G."/>
            <person name="Ruan X.D."/>
            <person name="Zhao L."/>
            <person name="Wei J.T."/>
            <person name="Ye R.Z."/>
            <person name="Que T.C."/>
            <person name="Du C.H."/>
            <person name="Zhou Y.H."/>
            <person name="Cheng J.X."/>
            <person name="Dai P.F."/>
            <person name="Guo W.B."/>
            <person name="Han X.H."/>
            <person name="Huang E.J."/>
            <person name="Li L.F."/>
            <person name="Wei W."/>
            <person name="Gao Y.C."/>
            <person name="Liu J.Z."/>
            <person name="Shao H.Z."/>
            <person name="Wang X."/>
            <person name="Wang C.C."/>
            <person name="Yang T.C."/>
            <person name="Huo Q.B."/>
            <person name="Li W."/>
            <person name="Chen H.Y."/>
            <person name="Chen S.E."/>
            <person name="Zhou L.G."/>
            <person name="Ni X.B."/>
            <person name="Tian J.H."/>
            <person name="Sheng Y."/>
            <person name="Liu T."/>
            <person name="Pan Y.S."/>
            <person name="Xia L.Y."/>
            <person name="Li J."/>
            <person name="Zhao F."/>
            <person name="Cao W.C."/>
        </authorList>
    </citation>
    <scope>NUCLEOTIDE SEQUENCE</scope>
    <source>
        <strain evidence="12">Rsan-2018</strain>
    </source>
</reference>
<dbReference type="VEuPathDB" id="VectorBase:RSAN_035370"/>
<comment type="caution">
    <text evidence="12">The sequence shown here is derived from an EMBL/GenBank/DDBJ whole genome shotgun (WGS) entry which is preliminary data.</text>
</comment>
<dbReference type="PANTHER" id="PTHR13533">
    <property type="entry name" value="N-ACETYLNEURAMINATE 9-O-ACETYLTRANSFERASE"/>
    <property type="match status" value="1"/>
</dbReference>
<dbReference type="GO" id="GO:0005634">
    <property type="term" value="C:nucleus"/>
    <property type="evidence" value="ECO:0007669"/>
    <property type="project" value="UniProtKB-SubCell"/>
</dbReference>
<feature type="transmembrane region" description="Helical" evidence="10">
    <location>
        <begin position="369"/>
        <end position="393"/>
    </location>
</feature>
<evidence type="ECO:0000256" key="4">
    <source>
        <dbReference type="ARBA" id="ARBA00022679"/>
    </source>
</evidence>
<comment type="similarity">
    <text evidence="3">Belongs to the PC-esterase family. CASD1 subfamily.</text>
</comment>
<dbReference type="InterPro" id="IPR007889">
    <property type="entry name" value="HTH_Psq"/>
</dbReference>
<sequence>MTPPVPARKCLTLEQKVQLIREVEKGGRQKSEIARQFGIPPPTLSTVLKNKDAVLDGFEKSFSAKRKRNQDTNDDCEDCDDLYEAVNSIVGGDLEGNFESFAMADADVPIVAPATDAEIVDLLGGPDEEEKPLDEQPREIPTVAQTQEILLLLRNRVECAGGDHDLIICLNKLERALLAPSRSTRQSQLTDFFVREQSLLLSLALGVRQRLWPTSESPLQGVLQQLSRLGLIMAYFFVCDRTNFFMRENKYYTHLNFFLPVAYVFALGLFFTEETQQTQVLHRDQTDEWKGWMQLVLLVYHMTGASQVLPVYVHVRALVSAYLFLAGYGHFSYFWHQADFGLLRLARVLFRTNLLVVLLCLCMNRPYQFYYFVPLVSFWFLVVAATLGSLPRISAASAEANPLHHLYVVLKFVGLFSVLTVLYMSEAPHVFMTDNSRPEKDALRSIWTSAQQLLCHFHVLQAEWRWLTSAKSNVLKDDRRRFMAAFQKEREAMEEEFQNELQRITSLRTSSPSGDKLLAAAISQLKKWS</sequence>
<dbReference type="Pfam" id="PF04218">
    <property type="entry name" value="CENP-B_N"/>
    <property type="match status" value="1"/>
</dbReference>
<evidence type="ECO:0000313" key="13">
    <source>
        <dbReference type="Proteomes" id="UP000821837"/>
    </source>
</evidence>
<proteinExistence type="inferred from homology"/>
<feature type="transmembrane region" description="Helical" evidence="10">
    <location>
        <begin position="251"/>
        <end position="271"/>
    </location>
</feature>
<name>A0A9D4QH52_RHISA</name>
<evidence type="ECO:0000259" key="11">
    <source>
        <dbReference type="PROSITE" id="PS50960"/>
    </source>
</evidence>
<evidence type="ECO:0000256" key="2">
    <source>
        <dbReference type="ARBA" id="ARBA00004141"/>
    </source>
</evidence>
<evidence type="ECO:0000256" key="8">
    <source>
        <dbReference type="ARBA" id="ARBA00023180"/>
    </source>
</evidence>
<evidence type="ECO:0000256" key="5">
    <source>
        <dbReference type="ARBA" id="ARBA00022692"/>
    </source>
</evidence>
<evidence type="ECO:0000256" key="1">
    <source>
        <dbReference type="ARBA" id="ARBA00004123"/>
    </source>
</evidence>
<feature type="transmembrane region" description="Helical" evidence="10">
    <location>
        <begin position="291"/>
        <end position="312"/>
    </location>
</feature>
<feature type="transmembrane region" description="Helical" evidence="10">
    <location>
        <begin position="405"/>
        <end position="424"/>
    </location>
</feature>